<gene>
    <name evidence="2" type="ORF">MANES_S028100</name>
</gene>
<evidence type="ECO:0000313" key="2">
    <source>
        <dbReference type="EMBL" id="OAY22115.1"/>
    </source>
</evidence>
<keyword evidence="1" id="KW-0472">Membrane</keyword>
<feature type="transmembrane region" description="Helical" evidence="1">
    <location>
        <begin position="12"/>
        <end position="32"/>
    </location>
</feature>
<evidence type="ECO:0000256" key="1">
    <source>
        <dbReference type="SAM" id="Phobius"/>
    </source>
</evidence>
<dbReference type="EMBL" id="KV450509">
    <property type="protein sequence ID" value="OAY22115.1"/>
    <property type="molecule type" value="Genomic_DNA"/>
</dbReference>
<protein>
    <submittedName>
        <fullName evidence="2">Uncharacterized protein</fullName>
    </submittedName>
</protein>
<sequence length="51" mass="6047">MLDKGWKKTNWFWGVHHYTHLVSLSFFVYLYMKIILYSSSNIISSEGSFSP</sequence>
<reference evidence="2" key="1">
    <citation type="submission" date="2016-02" db="EMBL/GenBank/DDBJ databases">
        <title>WGS assembly of Manihot esculenta.</title>
        <authorList>
            <person name="Bredeson J.V."/>
            <person name="Prochnik S.E."/>
            <person name="Lyons J.B."/>
            <person name="Schmutz J."/>
            <person name="Grimwood J."/>
            <person name="Vrebalov J."/>
            <person name="Bart R.S."/>
            <person name="Amuge T."/>
            <person name="Ferguson M.E."/>
            <person name="Green R."/>
            <person name="Putnam N."/>
            <person name="Stites J."/>
            <person name="Rounsley S."/>
            <person name="Rokhsar D.S."/>
        </authorList>
    </citation>
    <scope>NUCLEOTIDE SEQUENCE [LARGE SCALE GENOMIC DNA]</scope>
    <source>
        <tissue evidence="2">Leaf</tissue>
    </source>
</reference>
<keyword evidence="1" id="KW-1133">Transmembrane helix</keyword>
<dbReference type="AlphaFoldDB" id="A0A199UBI1"/>
<organism evidence="2">
    <name type="scientific">Manihot esculenta</name>
    <name type="common">Cassava</name>
    <name type="synonym">Jatropha manihot</name>
    <dbReference type="NCBI Taxonomy" id="3983"/>
    <lineage>
        <taxon>Eukaryota</taxon>
        <taxon>Viridiplantae</taxon>
        <taxon>Streptophyta</taxon>
        <taxon>Embryophyta</taxon>
        <taxon>Tracheophyta</taxon>
        <taxon>Spermatophyta</taxon>
        <taxon>Magnoliopsida</taxon>
        <taxon>eudicotyledons</taxon>
        <taxon>Gunneridae</taxon>
        <taxon>Pentapetalae</taxon>
        <taxon>rosids</taxon>
        <taxon>fabids</taxon>
        <taxon>Malpighiales</taxon>
        <taxon>Euphorbiaceae</taxon>
        <taxon>Crotonoideae</taxon>
        <taxon>Manihoteae</taxon>
        <taxon>Manihot</taxon>
    </lineage>
</organism>
<name>A0A199UBI1_MANES</name>
<proteinExistence type="predicted"/>
<keyword evidence="1" id="KW-0812">Transmembrane</keyword>
<accession>A0A199UBI1</accession>